<dbReference type="EMBL" id="JBHSXS010000002">
    <property type="protein sequence ID" value="MFC6879119.1"/>
    <property type="molecule type" value="Genomic_DNA"/>
</dbReference>
<dbReference type="PRINTS" id="PR00455">
    <property type="entry name" value="HTHTETR"/>
</dbReference>
<dbReference type="PANTHER" id="PTHR30055">
    <property type="entry name" value="HTH-TYPE TRANSCRIPTIONAL REGULATOR RUTR"/>
    <property type="match status" value="1"/>
</dbReference>
<sequence length="219" mass="24426">MTDQPPQPPQRAERSERRPSKGERTRARILDSATELFSKSGFRAVSLRDIAAHAGLTHAGLLHHFPGKEELLVKVLNRRERTDAKLLFSVEPETRPDELLDVLVNFVVRNTRTPGLVALYVKISGEAADPEHPAHAYFVERYRVLRRLATELFAELFARSAPRLEHDPAAVAQQFLALMDGLQTQWLLEPDVVDMPASVNAFLTQLGLDPAPASGRAEP</sequence>
<dbReference type="PROSITE" id="PS50977">
    <property type="entry name" value="HTH_TETR_2"/>
    <property type="match status" value="1"/>
</dbReference>
<dbReference type="Pfam" id="PF00440">
    <property type="entry name" value="TetR_N"/>
    <property type="match status" value="1"/>
</dbReference>
<dbReference type="InterPro" id="IPR009057">
    <property type="entry name" value="Homeodomain-like_sf"/>
</dbReference>
<keyword evidence="3 5" id="KW-0238">DNA-binding</keyword>
<proteinExistence type="predicted"/>
<accession>A0ABW2CC87</accession>
<name>A0ABW2CC87_9ACTN</name>
<feature type="domain" description="HTH tetR-type" evidence="7">
    <location>
        <begin position="23"/>
        <end position="83"/>
    </location>
</feature>
<dbReference type="InterPro" id="IPR001647">
    <property type="entry name" value="HTH_TetR"/>
</dbReference>
<keyword evidence="4" id="KW-0804">Transcription</keyword>
<dbReference type="SUPFAM" id="SSF46689">
    <property type="entry name" value="Homeodomain-like"/>
    <property type="match status" value="1"/>
</dbReference>
<dbReference type="Pfam" id="PF13977">
    <property type="entry name" value="TetR_C_6"/>
    <property type="match status" value="1"/>
</dbReference>
<dbReference type="InterPro" id="IPR050109">
    <property type="entry name" value="HTH-type_TetR-like_transc_reg"/>
</dbReference>
<evidence type="ECO:0000256" key="5">
    <source>
        <dbReference type="PROSITE-ProRule" id="PRU00335"/>
    </source>
</evidence>
<gene>
    <name evidence="8" type="ORF">ACFQKB_04995</name>
</gene>
<feature type="region of interest" description="Disordered" evidence="6">
    <location>
        <begin position="1"/>
        <end position="26"/>
    </location>
</feature>
<protein>
    <submittedName>
        <fullName evidence="8">TetR/AcrR family transcriptional regulator</fullName>
    </submittedName>
</protein>
<dbReference type="InterPro" id="IPR036271">
    <property type="entry name" value="Tet_transcr_reg_TetR-rel_C_sf"/>
</dbReference>
<dbReference type="RefSeq" id="WP_309239942.1">
    <property type="nucleotide sequence ID" value="NZ_JBHSXE010000001.1"/>
</dbReference>
<feature type="compositionally biased region" description="Basic and acidic residues" evidence="6">
    <location>
        <begin position="11"/>
        <end position="26"/>
    </location>
</feature>
<evidence type="ECO:0000256" key="6">
    <source>
        <dbReference type="SAM" id="MobiDB-lite"/>
    </source>
</evidence>
<keyword evidence="1" id="KW-0678">Repressor</keyword>
<keyword evidence="2" id="KW-0805">Transcription regulation</keyword>
<dbReference type="Proteomes" id="UP001596380">
    <property type="component" value="Unassembled WGS sequence"/>
</dbReference>
<evidence type="ECO:0000256" key="2">
    <source>
        <dbReference type="ARBA" id="ARBA00023015"/>
    </source>
</evidence>
<dbReference type="SUPFAM" id="SSF48498">
    <property type="entry name" value="Tetracyclin repressor-like, C-terminal domain"/>
    <property type="match status" value="1"/>
</dbReference>
<reference evidence="9" key="1">
    <citation type="journal article" date="2019" name="Int. J. Syst. Evol. Microbiol.">
        <title>The Global Catalogue of Microorganisms (GCM) 10K type strain sequencing project: providing services to taxonomists for standard genome sequencing and annotation.</title>
        <authorList>
            <consortium name="The Broad Institute Genomics Platform"/>
            <consortium name="The Broad Institute Genome Sequencing Center for Infectious Disease"/>
            <person name="Wu L."/>
            <person name="Ma J."/>
        </authorList>
    </citation>
    <scope>NUCLEOTIDE SEQUENCE [LARGE SCALE GENOMIC DNA]</scope>
    <source>
        <strain evidence="9">JCM 3369</strain>
    </source>
</reference>
<evidence type="ECO:0000313" key="8">
    <source>
        <dbReference type="EMBL" id="MFC6879119.1"/>
    </source>
</evidence>
<dbReference type="InterPro" id="IPR039538">
    <property type="entry name" value="BetI_C"/>
</dbReference>
<feature type="DNA-binding region" description="H-T-H motif" evidence="5">
    <location>
        <begin position="46"/>
        <end position="65"/>
    </location>
</feature>
<evidence type="ECO:0000256" key="4">
    <source>
        <dbReference type="ARBA" id="ARBA00023163"/>
    </source>
</evidence>
<evidence type="ECO:0000256" key="1">
    <source>
        <dbReference type="ARBA" id="ARBA00022491"/>
    </source>
</evidence>
<evidence type="ECO:0000259" key="7">
    <source>
        <dbReference type="PROSITE" id="PS50977"/>
    </source>
</evidence>
<keyword evidence="9" id="KW-1185">Reference proteome</keyword>
<evidence type="ECO:0000256" key="3">
    <source>
        <dbReference type="ARBA" id="ARBA00023125"/>
    </source>
</evidence>
<organism evidence="8 9">
    <name type="scientific">Actinomadura yumaensis</name>
    <dbReference type="NCBI Taxonomy" id="111807"/>
    <lineage>
        <taxon>Bacteria</taxon>
        <taxon>Bacillati</taxon>
        <taxon>Actinomycetota</taxon>
        <taxon>Actinomycetes</taxon>
        <taxon>Streptosporangiales</taxon>
        <taxon>Thermomonosporaceae</taxon>
        <taxon>Actinomadura</taxon>
    </lineage>
</organism>
<evidence type="ECO:0000313" key="9">
    <source>
        <dbReference type="Proteomes" id="UP001596380"/>
    </source>
</evidence>
<dbReference type="Gene3D" id="1.10.357.10">
    <property type="entry name" value="Tetracycline Repressor, domain 2"/>
    <property type="match status" value="1"/>
</dbReference>
<comment type="caution">
    <text evidence="8">The sequence shown here is derived from an EMBL/GenBank/DDBJ whole genome shotgun (WGS) entry which is preliminary data.</text>
</comment>
<dbReference type="PANTHER" id="PTHR30055:SF234">
    <property type="entry name" value="HTH-TYPE TRANSCRIPTIONAL REGULATOR BETI"/>
    <property type="match status" value="1"/>
</dbReference>